<feature type="region of interest" description="Disordered" evidence="1">
    <location>
        <begin position="372"/>
        <end position="403"/>
    </location>
</feature>
<evidence type="ECO:0000313" key="3">
    <source>
        <dbReference type="Proteomes" id="UP000094527"/>
    </source>
</evidence>
<feature type="region of interest" description="Disordered" evidence="1">
    <location>
        <begin position="1"/>
        <end position="21"/>
    </location>
</feature>
<feature type="region of interest" description="Disordered" evidence="1">
    <location>
        <begin position="301"/>
        <end position="342"/>
    </location>
</feature>
<proteinExistence type="predicted"/>
<name>A0A1D2NH38_ORCCI</name>
<reference evidence="2 3" key="1">
    <citation type="journal article" date="2016" name="Genome Biol. Evol.">
        <title>Gene Family Evolution Reflects Adaptation to Soil Environmental Stressors in the Genome of the Collembolan Orchesella cincta.</title>
        <authorList>
            <person name="Faddeeva-Vakhrusheva A."/>
            <person name="Derks M.F."/>
            <person name="Anvar S.Y."/>
            <person name="Agamennone V."/>
            <person name="Suring W."/>
            <person name="Smit S."/>
            <person name="van Straalen N.M."/>
            <person name="Roelofs D."/>
        </authorList>
    </citation>
    <scope>NUCLEOTIDE SEQUENCE [LARGE SCALE GENOMIC DNA]</scope>
    <source>
        <tissue evidence="2">Mixed pool</tissue>
    </source>
</reference>
<feature type="region of interest" description="Disordered" evidence="1">
    <location>
        <begin position="214"/>
        <end position="233"/>
    </location>
</feature>
<feature type="region of interest" description="Disordered" evidence="1">
    <location>
        <begin position="67"/>
        <end position="86"/>
    </location>
</feature>
<gene>
    <name evidence="2" type="ORF">Ocin01_02120</name>
</gene>
<comment type="caution">
    <text evidence="2">The sequence shown here is derived from an EMBL/GenBank/DDBJ whole genome shotgun (WGS) entry which is preliminary data.</text>
</comment>
<accession>A0A1D2NH38</accession>
<dbReference type="EMBL" id="LJIJ01000041">
    <property type="protein sequence ID" value="ODN04570.1"/>
    <property type="molecule type" value="Genomic_DNA"/>
</dbReference>
<protein>
    <submittedName>
        <fullName evidence="2">Uncharacterized protein</fullName>
    </submittedName>
</protein>
<keyword evidence="3" id="KW-1185">Reference proteome</keyword>
<feature type="compositionally biased region" description="Basic residues" evidence="1">
    <location>
        <begin position="70"/>
        <end position="79"/>
    </location>
</feature>
<evidence type="ECO:0000256" key="1">
    <source>
        <dbReference type="SAM" id="MobiDB-lite"/>
    </source>
</evidence>
<organism evidence="2 3">
    <name type="scientific">Orchesella cincta</name>
    <name type="common">Springtail</name>
    <name type="synonym">Podura cincta</name>
    <dbReference type="NCBI Taxonomy" id="48709"/>
    <lineage>
        <taxon>Eukaryota</taxon>
        <taxon>Metazoa</taxon>
        <taxon>Ecdysozoa</taxon>
        <taxon>Arthropoda</taxon>
        <taxon>Hexapoda</taxon>
        <taxon>Collembola</taxon>
        <taxon>Entomobryomorpha</taxon>
        <taxon>Entomobryoidea</taxon>
        <taxon>Orchesellidae</taxon>
        <taxon>Orchesellinae</taxon>
        <taxon>Orchesella</taxon>
    </lineage>
</organism>
<dbReference type="Proteomes" id="UP000094527">
    <property type="component" value="Unassembled WGS sequence"/>
</dbReference>
<dbReference type="AlphaFoldDB" id="A0A1D2NH38"/>
<sequence length="515" mass="57813">MGMLGENCPPPPPPPYAKLKKKSKPDDVFFFDYITVMRDKKPETIPDADQCELYQQKLLAEQQMIEEKCKGKKGKKKKKNSNDCDPNEICATPEITRFLNRPDVQVVKEQKTEIVRKHGMEGPERMITQMEAFYTKSPDGRVTTQWNDPNANNDGITTTTLPVNVSPGVEQWVKAEVDASARKNDHSHRFADDCPQLQTQWEKEFQEFVRSCDRPKKTKKNAAQYGMPMPPPPPPGMIPCPLPETTPIMCRVQDPNNMSGNVIQCQAVPFPMNNKQKHLQFGTEGACVGGSPYQQTWPYANNRGGGQTSPQPVGGQYPIPPPSAYSQQSGYAPIPPPPQYMQVYNEQPQQQFQTTYPPLPAEGALPYEQNSNEENQFTAPPPPPQFQQAPGGIPSPPTQYQQVSNGYSKYAPYQPIKVAEAAMDISQQEPKRSSRDSGKKADYPYMCEVRYHEPITGSIYGKLVTRQQPCRLVESSSVPPDHNPECPVMMETPFFNPSCPLPKNSQLDPRKPQTN</sequence>
<evidence type="ECO:0000313" key="2">
    <source>
        <dbReference type="EMBL" id="ODN04570.1"/>
    </source>
</evidence>